<comment type="caution">
    <text evidence="4">The sequence shown here is derived from an EMBL/GenBank/DDBJ whole genome shotgun (WGS) entry which is preliminary data.</text>
</comment>
<protein>
    <submittedName>
        <fullName evidence="4">Serine threonine kinase</fullName>
    </submittedName>
</protein>
<dbReference type="AlphaFoldDB" id="A0A8H4JCN2"/>
<keyword evidence="1" id="KW-0175">Coiled coil</keyword>
<dbReference type="PROSITE" id="PS50011">
    <property type="entry name" value="PROTEIN_KINASE_DOM"/>
    <property type="match status" value="1"/>
</dbReference>
<keyword evidence="5" id="KW-1185">Reference proteome</keyword>
<evidence type="ECO:0000313" key="5">
    <source>
        <dbReference type="Proteomes" id="UP000536711"/>
    </source>
</evidence>
<dbReference type="Proteomes" id="UP000536711">
    <property type="component" value="Unassembled WGS sequence"/>
</dbReference>
<sequence>MATVWNFLTAFSSPEVDKTKLNRLRNTIRRSLQNSVISEKSFLPESEIKSLVTPDKIRLLLPNSKPELVDFICNDAKRLFLTASLHHGNLQDIMGTFKDHGMTDKHLPIRDLTSEDRYCEVHTEGLQRVCSHEKALEAFHRWEAHDVGNFYDDQWKFCAPILDMECSSQEFHPKHILPFIEKGTTQKDGHFSTVFEAVIHPSHQMGRGSLKPTIDETRVALKELKSLSEPNYNVHVSWLNEANALFQIAELRHKHLISQATAFKQGERRFIVLEWANGGTLRDIWQKESHERSVLDGGKVMRVLEELTGIASALSRLHGTNTKTRTAKAMSAELRKKNPTSRSKTIFSQGHGDRLTVPKIRFEGVSSDDDYDSSDYGEEQHWRHGDLKPDNILQFTDDKCSWLGTLKIADLGLAKQHAFATTQRQDPTQQKYTTSHYEAPEVITTMNSRVPRSRRYDIWSMGCIIFEFTIWLLYGYEEGLKSFYNEGKDIDAYRETLYFTADLSTRQAQVSDAARKWISHILEVDPECNRATPSVIKDLVVLVRDKLLVIDLPKDNMSQEDIKRCRVSADDLEKALQKIKRTAIDDEHKGGKYLSSGKSRNGISAPRPQKVRRQSFLSTSSGSASKPSNLVHWRQIGGDIKWLTGLIPFCIVDSNLEFSIISDNSKKSHLHSDDIYFGLPKLFEPNTVPFYELLMTWIQDCDLHHPQCHPADRSRSQVPTRLIEVGQGEGGSSKVFLREAMNTVCPAETELRYIALSHPWGNGKKHDHFCTTKDNLDSRLNAGIEITDFPNTFRHAIEVTRALGVPYLWIDSLCIVQGPDGDFDTEAKRMETVFSSAYFVIAASRANGTSSGFLWERPEREVVRLDGYLVHDPVYVCEAIDDFQHDVIEGSLNKRGWVLQERALAPRTIYFTENQTYWECGQGVRCETLTRLTNSQASFLGDPNFPKLAMKSTRGAKIRFYESLYRQYSNLSFTKIHDRPIAIAGLEQRLVSAFKTEGGYGVFNGAFFGRSLLWTRDTERSDGLKLIDFPRDQKFRVPTWSWTAYEGPITYFDIPFDHVRWTYDTAEGRIQSPWTTMESDSTSFSLHTGELNGRIDLTAQGREMLDLELAEAQGKVIYDEGKSSPGVRKLCVIVGSEKSKDEGCTIQDLEYYTLLIAPSANPSDGFYRRIGVGRLLESWIDFAKPELRVHIS</sequence>
<dbReference type="GO" id="GO:0004672">
    <property type="term" value="F:protein kinase activity"/>
    <property type="evidence" value="ECO:0007669"/>
    <property type="project" value="InterPro"/>
</dbReference>
<dbReference type="GO" id="GO:0005524">
    <property type="term" value="F:ATP binding"/>
    <property type="evidence" value="ECO:0007669"/>
    <property type="project" value="InterPro"/>
</dbReference>
<feature type="region of interest" description="Disordered" evidence="2">
    <location>
        <begin position="590"/>
        <end position="628"/>
    </location>
</feature>
<gene>
    <name evidence="4" type="ORF">FACUT_11607</name>
</gene>
<dbReference type="InterPro" id="IPR011009">
    <property type="entry name" value="Kinase-like_dom_sf"/>
</dbReference>
<dbReference type="PANTHER" id="PTHR33112">
    <property type="entry name" value="DOMAIN PROTEIN, PUTATIVE-RELATED"/>
    <property type="match status" value="1"/>
</dbReference>
<evidence type="ECO:0000256" key="1">
    <source>
        <dbReference type="SAM" id="Coils"/>
    </source>
</evidence>
<dbReference type="InterPro" id="IPR000719">
    <property type="entry name" value="Prot_kinase_dom"/>
</dbReference>
<evidence type="ECO:0000256" key="2">
    <source>
        <dbReference type="SAM" id="MobiDB-lite"/>
    </source>
</evidence>
<dbReference type="OrthoDB" id="4062651at2759"/>
<accession>A0A8H4JCN2</accession>
<dbReference type="Pfam" id="PF07714">
    <property type="entry name" value="PK_Tyr_Ser-Thr"/>
    <property type="match status" value="1"/>
</dbReference>
<dbReference type="InterPro" id="IPR010730">
    <property type="entry name" value="HET"/>
</dbReference>
<dbReference type="Pfam" id="PF06985">
    <property type="entry name" value="HET"/>
    <property type="match status" value="1"/>
</dbReference>
<dbReference type="Gene3D" id="1.10.510.10">
    <property type="entry name" value="Transferase(Phosphotransferase) domain 1"/>
    <property type="match status" value="2"/>
</dbReference>
<dbReference type="PANTHER" id="PTHR33112:SF10">
    <property type="entry name" value="TOL"/>
    <property type="match status" value="1"/>
</dbReference>
<dbReference type="SMART" id="SM00220">
    <property type="entry name" value="S_TKc"/>
    <property type="match status" value="1"/>
</dbReference>
<organism evidence="4 5">
    <name type="scientific">Fusarium acutatum</name>
    <dbReference type="NCBI Taxonomy" id="78861"/>
    <lineage>
        <taxon>Eukaryota</taxon>
        <taxon>Fungi</taxon>
        <taxon>Dikarya</taxon>
        <taxon>Ascomycota</taxon>
        <taxon>Pezizomycotina</taxon>
        <taxon>Sordariomycetes</taxon>
        <taxon>Hypocreomycetidae</taxon>
        <taxon>Hypocreales</taxon>
        <taxon>Nectriaceae</taxon>
        <taxon>Fusarium</taxon>
        <taxon>Fusarium fujikuroi species complex</taxon>
    </lineage>
</organism>
<dbReference type="InterPro" id="IPR001245">
    <property type="entry name" value="Ser-Thr/Tyr_kinase_cat_dom"/>
</dbReference>
<keyword evidence="4" id="KW-0808">Transferase</keyword>
<evidence type="ECO:0000313" key="4">
    <source>
        <dbReference type="EMBL" id="KAF4419077.1"/>
    </source>
</evidence>
<keyword evidence="4" id="KW-0418">Kinase</keyword>
<feature type="compositionally biased region" description="Polar residues" evidence="2">
    <location>
        <begin position="615"/>
        <end position="628"/>
    </location>
</feature>
<reference evidence="4 5" key="1">
    <citation type="submission" date="2020-01" db="EMBL/GenBank/DDBJ databases">
        <title>Identification and distribution of gene clusters putatively required for synthesis of sphingolipid metabolism inhibitors in phylogenetically diverse species of the filamentous fungus Fusarium.</title>
        <authorList>
            <person name="Kim H.-S."/>
            <person name="Busman M."/>
            <person name="Brown D.W."/>
            <person name="Divon H."/>
            <person name="Uhlig S."/>
            <person name="Proctor R.H."/>
        </authorList>
    </citation>
    <scope>NUCLEOTIDE SEQUENCE [LARGE SCALE GENOMIC DNA]</scope>
    <source>
        <strain evidence="4 5">NRRL 13308</strain>
    </source>
</reference>
<feature type="domain" description="Protein kinase" evidence="3">
    <location>
        <begin position="180"/>
        <end position="541"/>
    </location>
</feature>
<name>A0A8H4JCN2_9HYPO</name>
<dbReference type="SUPFAM" id="SSF56112">
    <property type="entry name" value="Protein kinase-like (PK-like)"/>
    <property type="match status" value="1"/>
</dbReference>
<dbReference type="EMBL" id="JAADJF010000389">
    <property type="protein sequence ID" value="KAF4419077.1"/>
    <property type="molecule type" value="Genomic_DNA"/>
</dbReference>
<dbReference type="Pfam" id="PF00069">
    <property type="entry name" value="Pkinase"/>
    <property type="match status" value="1"/>
</dbReference>
<evidence type="ECO:0000259" key="3">
    <source>
        <dbReference type="PROSITE" id="PS50011"/>
    </source>
</evidence>
<feature type="coiled-coil region" evidence="1">
    <location>
        <begin position="562"/>
        <end position="589"/>
    </location>
</feature>
<proteinExistence type="predicted"/>